<dbReference type="EMBL" id="JACCAC010000001">
    <property type="protein sequence ID" value="NYG55153.1"/>
    <property type="molecule type" value="Genomic_DNA"/>
</dbReference>
<accession>A0A7Y9UKA4</accession>
<feature type="region of interest" description="Disordered" evidence="1">
    <location>
        <begin position="234"/>
        <end position="295"/>
    </location>
</feature>
<dbReference type="RefSeq" id="WP_179517648.1">
    <property type="nucleotide sequence ID" value="NZ_JACCAC010000001.1"/>
</dbReference>
<organism evidence="2 3">
    <name type="scientific">Nocardioides perillae</name>
    <dbReference type="NCBI Taxonomy" id="1119534"/>
    <lineage>
        <taxon>Bacteria</taxon>
        <taxon>Bacillati</taxon>
        <taxon>Actinomycetota</taxon>
        <taxon>Actinomycetes</taxon>
        <taxon>Propionibacteriales</taxon>
        <taxon>Nocardioidaceae</taxon>
        <taxon>Nocardioides</taxon>
    </lineage>
</organism>
<sequence length="295" mass="30845">MDTLVVLALVAVVVVAVVQARKAAERRRVEERRLAEVAASRRLADDDTTRFGEELQELHWETLTDRLDPAMRQDYQRALDSYEAAKDLLRDATTAEQVRGATTALEDGRHALACVLARRDGRPVPVRRPPCFFDPAHGPAEDDAGWAPPGGTRRVVPVCRADAARLAVGAEPATRQVRRGDRMVPWWEGGPAYGAWAGGFYGGYALAGVFPAFILGSMLAASVDPGAEYADAGALEGADGGDADWGGDPGGVQDDPTAGLGESGDFGGGDWGGGGDVGGDDFGGGDFGGGDFGGF</sequence>
<keyword evidence="3" id="KW-1185">Reference proteome</keyword>
<gene>
    <name evidence="2" type="ORF">BJ989_001457</name>
</gene>
<evidence type="ECO:0000313" key="2">
    <source>
        <dbReference type="EMBL" id="NYG55153.1"/>
    </source>
</evidence>
<dbReference type="Proteomes" id="UP000544110">
    <property type="component" value="Unassembled WGS sequence"/>
</dbReference>
<name>A0A7Y9UKA4_9ACTN</name>
<reference evidence="2 3" key="1">
    <citation type="submission" date="2020-07" db="EMBL/GenBank/DDBJ databases">
        <title>Sequencing the genomes of 1000 actinobacteria strains.</title>
        <authorList>
            <person name="Klenk H.-P."/>
        </authorList>
    </citation>
    <scope>NUCLEOTIDE SEQUENCE [LARGE SCALE GENOMIC DNA]</scope>
    <source>
        <strain evidence="2 3">DSM 24552</strain>
    </source>
</reference>
<feature type="compositionally biased region" description="Gly residues" evidence="1">
    <location>
        <begin position="261"/>
        <end position="295"/>
    </location>
</feature>
<protein>
    <submittedName>
        <fullName evidence="2">Putative membrane protein YgcG</fullName>
    </submittedName>
</protein>
<proteinExistence type="predicted"/>
<feature type="compositionally biased region" description="Gly residues" evidence="1">
    <location>
        <begin position="238"/>
        <end position="250"/>
    </location>
</feature>
<evidence type="ECO:0000313" key="3">
    <source>
        <dbReference type="Proteomes" id="UP000544110"/>
    </source>
</evidence>
<dbReference type="AlphaFoldDB" id="A0A7Y9UKA4"/>
<comment type="caution">
    <text evidence="2">The sequence shown here is derived from an EMBL/GenBank/DDBJ whole genome shotgun (WGS) entry which is preliminary data.</text>
</comment>
<evidence type="ECO:0000256" key="1">
    <source>
        <dbReference type="SAM" id="MobiDB-lite"/>
    </source>
</evidence>